<keyword evidence="3" id="KW-1185">Reference proteome</keyword>
<feature type="compositionally biased region" description="Polar residues" evidence="1">
    <location>
        <begin position="13"/>
        <end position="25"/>
    </location>
</feature>
<evidence type="ECO:0000256" key="1">
    <source>
        <dbReference type="SAM" id="MobiDB-lite"/>
    </source>
</evidence>
<proteinExistence type="predicted"/>
<evidence type="ECO:0000313" key="2">
    <source>
        <dbReference type="EMBL" id="PGH35650.1"/>
    </source>
</evidence>
<dbReference type="EMBL" id="PDND01000018">
    <property type="protein sequence ID" value="PGH35650.1"/>
    <property type="molecule type" value="Genomic_DNA"/>
</dbReference>
<gene>
    <name evidence="2" type="ORF">GX50_01498</name>
</gene>
<feature type="compositionally biased region" description="Polar residues" evidence="1">
    <location>
        <begin position="60"/>
        <end position="77"/>
    </location>
</feature>
<reference evidence="2 3" key="1">
    <citation type="submission" date="2017-10" db="EMBL/GenBank/DDBJ databases">
        <title>Comparative genomics in systemic dimorphic fungi from Ajellomycetaceae.</title>
        <authorList>
            <person name="Munoz J.F."/>
            <person name="Mcewen J.G."/>
            <person name="Clay O.K."/>
            <person name="Cuomo C.A."/>
        </authorList>
    </citation>
    <scope>NUCLEOTIDE SEQUENCE [LARGE SCALE GENOMIC DNA]</scope>
    <source>
        <strain evidence="2 3">UAMH4076</strain>
    </source>
</reference>
<feature type="region of interest" description="Disordered" evidence="1">
    <location>
        <begin position="51"/>
        <end position="87"/>
    </location>
</feature>
<accession>A0A2B7ZQS2</accession>
<dbReference type="AlphaFoldDB" id="A0A2B7ZQS2"/>
<feature type="region of interest" description="Disordered" evidence="1">
    <location>
        <begin position="1"/>
        <end position="28"/>
    </location>
</feature>
<sequence>MLLSVWPLKNDPTRNPSKGVISSEQDTVDAKRVRDHSLHCLLTLWEEPSKLGANKRHASRSQQSKENPCWSQLQPMSRNLDPGERNH</sequence>
<protein>
    <submittedName>
        <fullName evidence="2">Uncharacterized protein</fullName>
    </submittedName>
</protein>
<name>A0A2B7ZQS2_9EURO</name>
<dbReference type="Proteomes" id="UP000226031">
    <property type="component" value="Unassembled WGS sequence"/>
</dbReference>
<evidence type="ECO:0000313" key="3">
    <source>
        <dbReference type="Proteomes" id="UP000226031"/>
    </source>
</evidence>
<comment type="caution">
    <text evidence="2">The sequence shown here is derived from an EMBL/GenBank/DDBJ whole genome shotgun (WGS) entry which is preliminary data.</text>
</comment>
<organism evidence="2 3">
    <name type="scientific">[Emmonsia] crescens</name>
    <dbReference type="NCBI Taxonomy" id="73230"/>
    <lineage>
        <taxon>Eukaryota</taxon>
        <taxon>Fungi</taxon>
        <taxon>Dikarya</taxon>
        <taxon>Ascomycota</taxon>
        <taxon>Pezizomycotina</taxon>
        <taxon>Eurotiomycetes</taxon>
        <taxon>Eurotiomycetidae</taxon>
        <taxon>Onygenales</taxon>
        <taxon>Ajellomycetaceae</taxon>
        <taxon>Emergomyces</taxon>
    </lineage>
</organism>